<dbReference type="RefSeq" id="WP_316437163.1">
    <property type="nucleotide sequence ID" value="NZ_CP053588.1"/>
</dbReference>
<sequence>MSPQKRPIKFHISLSAKEKELVRRRAAENNLTMAELFRAKTLKNQLPRRVTRIAGLTYWELTRISDSLSQIAKAILANTTTPFGETPIVIDQELLNQTRTLLSQVRRELVDLDFLTEIEEEP</sequence>
<proteinExistence type="predicted"/>
<evidence type="ECO:0000313" key="1">
    <source>
        <dbReference type="EMBL" id="WNZ28130.1"/>
    </source>
</evidence>
<protein>
    <submittedName>
        <fullName evidence="1">Plasmid mobilization relaxosome protein MobC</fullName>
    </submittedName>
</protein>
<keyword evidence="1" id="KW-0614">Plasmid</keyword>
<organism evidence="1">
    <name type="scientific">Leptolyngbya sp. NK1-12</name>
    <dbReference type="NCBI Taxonomy" id="2547451"/>
    <lineage>
        <taxon>Bacteria</taxon>
        <taxon>Bacillati</taxon>
        <taxon>Cyanobacteriota</taxon>
        <taxon>Cyanophyceae</taxon>
        <taxon>Leptolyngbyales</taxon>
        <taxon>Leptolyngbyaceae</taxon>
        <taxon>Leptolyngbya group</taxon>
        <taxon>Leptolyngbya</taxon>
    </lineage>
</organism>
<name>A0AA96WNF3_9CYAN</name>
<reference evidence="1" key="1">
    <citation type="submission" date="2020-05" db="EMBL/GenBank/DDBJ databases">
        <authorList>
            <person name="Zhu T."/>
            <person name="Keshari N."/>
            <person name="Lu X."/>
        </authorList>
    </citation>
    <scope>NUCLEOTIDE SEQUENCE</scope>
    <source>
        <strain evidence="1">NK1-12</strain>
        <plasmid evidence="1">p1</plasmid>
    </source>
</reference>
<dbReference type="EMBL" id="CP053588">
    <property type="protein sequence ID" value="WNZ28130.1"/>
    <property type="molecule type" value="Genomic_DNA"/>
</dbReference>
<dbReference type="Pfam" id="PF21983">
    <property type="entry name" value="NikA-like"/>
    <property type="match status" value="1"/>
</dbReference>
<geneLocation type="plasmid" evidence="1">
    <name>p1</name>
</geneLocation>
<dbReference type="AlphaFoldDB" id="A0AA96WNF3"/>
<accession>A0AA96WNF3</accession>
<gene>
    <name evidence="1" type="ORF">HJG54_35100</name>
</gene>
<dbReference type="InterPro" id="IPR053842">
    <property type="entry name" value="NikA-like"/>
</dbReference>